<dbReference type="RefSeq" id="WP_013943487.1">
    <property type="nucleotide sequence ID" value="NC_015713.1"/>
</dbReference>
<protein>
    <submittedName>
        <fullName evidence="1">Uncharacterized protein</fullName>
    </submittedName>
</protein>
<gene>
    <name evidence="1" type="ordered locus">SNE_A11430</name>
</gene>
<dbReference type="KEGG" id="sng:SNE_A11430"/>
<dbReference type="Proteomes" id="UP000000496">
    <property type="component" value="Chromosome gsn.131"/>
</dbReference>
<dbReference type="HOGENOM" id="CLU_501419_0_0_0"/>
<reference evidence="1 2" key="2">
    <citation type="journal article" date="2011" name="Mol. Biol. Evol.">
        <title>Unity in variety--the pan-genome of the Chlamydiae.</title>
        <authorList>
            <person name="Collingro A."/>
            <person name="Tischler P."/>
            <person name="Weinmaier T."/>
            <person name="Penz T."/>
            <person name="Heinz E."/>
            <person name="Brunham R.C."/>
            <person name="Read T.D."/>
            <person name="Bavoil P.M."/>
            <person name="Sachse K."/>
            <person name="Kahane S."/>
            <person name="Friedman M.G."/>
            <person name="Rattei T."/>
            <person name="Myers G.S."/>
            <person name="Horn M."/>
        </authorList>
    </citation>
    <scope>NUCLEOTIDE SEQUENCE [LARGE SCALE GENOMIC DNA]</scope>
    <source>
        <strain evidence="2">ATCC VR-1471 / Z</strain>
    </source>
</reference>
<sequence length="543" mass="63778">MQHPSLPDVHSVNVNHRASWQGAVSHHFREKFRKKYIRNIFFSIVTCGVYPYKKYKKSRHAVAQALAARKLFYFRALQDHIEEARKEQTHTDPRQSLNAIFMMIQSEKVSEDENALEFKAIYSPNEILLFITNPVRDQKSIKLYHLKTERLDYLHMWWEVKRKARVNQYRQIQSINLCNTTLKREHCLTPEGVHDRLTRTAVYRKKSCLLSRFKELSKAFQEIVLAYQDFEELSDSNPELYHFLESLAKTSKKDIEILQTYLASRYLPRDLPLENRRQLIQLGNQQEILSRISEEQELNLCSLILNRYQWDFLLSIQEVSQVTLNLLDWAFEESSTSMKKPLSFLERVYAGAEKKVKNDPENFPSLNEKIQEDPSLERMTVDFAHEINREWPSLQLIDGENALYHLDRCDSLSQESLIQCYHELQKFSGIDDTLFVILQQSVSQVGKTGFRSAIEEGVTGLLGEKSEYFLPILTNTDIAVKRLEAGHIEIHYTFEQVIVKKGVIQHPFEKEKYMVINQPLKQEENHWISLEPKTKIAVKKRLA</sequence>
<proteinExistence type="predicted"/>
<evidence type="ECO:0000313" key="2">
    <source>
        <dbReference type="Proteomes" id="UP000000496"/>
    </source>
</evidence>
<dbReference type="EMBL" id="FR872582">
    <property type="protein sequence ID" value="CCB89020.1"/>
    <property type="molecule type" value="Genomic_DNA"/>
</dbReference>
<accession>F8L897</accession>
<dbReference type="AlphaFoldDB" id="F8L897"/>
<dbReference type="STRING" id="331113.SNE_A11430"/>
<keyword evidence="2" id="KW-1185">Reference proteome</keyword>
<name>F8L897_SIMNZ</name>
<evidence type="ECO:0000313" key="1">
    <source>
        <dbReference type="EMBL" id="CCB89020.1"/>
    </source>
</evidence>
<organism evidence="1 2">
    <name type="scientific">Simkania negevensis (strain ATCC VR-1471 / DSM 27360 / Z)</name>
    <dbReference type="NCBI Taxonomy" id="331113"/>
    <lineage>
        <taxon>Bacteria</taxon>
        <taxon>Pseudomonadati</taxon>
        <taxon>Chlamydiota</taxon>
        <taxon>Chlamydiia</taxon>
        <taxon>Parachlamydiales</taxon>
        <taxon>Simkaniaceae</taxon>
        <taxon>Simkania</taxon>
    </lineage>
</organism>
<reference key="1">
    <citation type="journal article" date="2011" name="Mol. Biol. Evol.">
        <title>Unity in variety -- the pan-genome of the Chlamydiae.</title>
        <authorList>
            <person name="Collingro A."/>
            <person name="Tischler P."/>
            <person name="Weinmaier T."/>
            <person name="Penz T."/>
            <person name="Heinz E."/>
            <person name="Brunham R.C."/>
            <person name="Read T.D."/>
            <person name="Bavoil P.M."/>
            <person name="Sachse K."/>
            <person name="Kahane S."/>
            <person name="Friedman M.G."/>
            <person name="Rattei T."/>
            <person name="Myers G.S.A."/>
            <person name="Horn M."/>
        </authorList>
    </citation>
    <scope>NUCLEOTIDE SEQUENCE</scope>
    <source>
        <strain>Z</strain>
    </source>
</reference>